<name>A0ABS7CN53_9BACL</name>
<dbReference type="Proteomes" id="UP001519887">
    <property type="component" value="Unassembled WGS sequence"/>
</dbReference>
<dbReference type="EMBL" id="JAHZIK010003876">
    <property type="protein sequence ID" value="MBW7462385.1"/>
    <property type="molecule type" value="Genomic_DNA"/>
</dbReference>
<evidence type="ECO:0008006" key="3">
    <source>
        <dbReference type="Google" id="ProtNLM"/>
    </source>
</evidence>
<comment type="caution">
    <text evidence="1">The sequence shown here is derived from an EMBL/GenBank/DDBJ whole genome shotgun (WGS) entry which is preliminary data.</text>
</comment>
<feature type="non-terminal residue" evidence="1">
    <location>
        <position position="102"/>
    </location>
</feature>
<evidence type="ECO:0000313" key="1">
    <source>
        <dbReference type="EMBL" id="MBW7462385.1"/>
    </source>
</evidence>
<gene>
    <name evidence="1" type="ORF">K0U00_50870</name>
</gene>
<keyword evidence="2" id="KW-1185">Reference proteome</keyword>
<proteinExistence type="predicted"/>
<evidence type="ECO:0000313" key="2">
    <source>
        <dbReference type="Proteomes" id="UP001519887"/>
    </source>
</evidence>
<sequence>VGETLCAERKREWLRDRGIEDGNFVLLYAELDHVHGLQYSRNPFALKQVRKALETVSKREGTTAWMSEASSGVYVLLPCRSDSETNASRSIEFAKRMIEACE</sequence>
<organism evidence="1 2">
    <name type="scientific">Paenibacillus sepulcri</name>
    <dbReference type="NCBI Taxonomy" id="359917"/>
    <lineage>
        <taxon>Bacteria</taxon>
        <taxon>Bacillati</taxon>
        <taxon>Bacillota</taxon>
        <taxon>Bacilli</taxon>
        <taxon>Bacillales</taxon>
        <taxon>Paenibacillaceae</taxon>
        <taxon>Paenibacillus</taxon>
    </lineage>
</organism>
<feature type="non-terminal residue" evidence="1">
    <location>
        <position position="1"/>
    </location>
</feature>
<protein>
    <recommendedName>
        <fullName evidence="3">GGDEF domain-containing protein</fullName>
    </recommendedName>
</protein>
<reference evidence="1 2" key="1">
    <citation type="submission" date="2021-07" db="EMBL/GenBank/DDBJ databases">
        <title>Paenibacillus radiodurans sp. nov., isolated from the southeastern edge of Tengger Desert.</title>
        <authorList>
            <person name="Zhang G."/>
        </authorList>
    </citation>
    <scope>NUCLEOTIDE SEQUENCE [LARGE SCALE GENOMIC DNA]</scope>
    <source>
        <strain evidence="1 2">CCM 7311</strain>
    </source>
</reference>
<accession>A0ABS7CN53</accession>